<feature type="chain" id="PRO_5046118778" description="diguanylate cyclase" evidence="4">
    <location>
        <begin position="22"/>
        <end position="1002"/>
    </location>
</feature>
<dbReference type="InterPro" id="IPR013783">
    <property type="entry name" value="Ig-like_fold"/>
</dbReference>
<dbReference type="PROSITE" id="PS50887">
    <property type="entry name" value="GGDEF"/>
    <property type="match status" value="1"/>
</dbReference>
<dbReference type="PANTHER" id="PTHR45138:SF9">
    <property type="entry name" value="DIGUANYLATE CYCLASE DGCM-RELATED"/>
    <property type="match status" value="1"/>
</dbReference>
<keyword evidence="3" id="KW-1133">Transmembrane helix</keyword>
<dbReference type="NCBIfam" id="TIGR00254">
    <property type="entry name" value="GGDEF"/>
    <property type="match status" value="1"/>
</dbReference>
<dbReference type="SUPFAM" id="SSF55073">
    <property type="entry name" value="Nucleotide cyclase"/>
    <property type="match status" value="1"/>
</dbReference>
<evidence type="ECO:0000256" key="4">
    <source>
        <dbReference type="SAM" id="SignalP"/>
    </source>
</evidence>
<dbReference type="Pfam" id="PF00990">
    <property type="entry name" value="GGDEF"/>
    <property type="match status" value="1"/>
</dbReference>
<evidence type="ECO:0000256" key="3">
    <source>
        <dbReference type="SAM" id="Phobius"/>
    </source>
</evidence>
<dbReference type="PANTHER" id="PTHR45138">
    <property type="entry name" value="REGULATORY COMPONENTS OF SENSORY TRANSDUCTION SYSTEM"/>
    <property type="match status" value="1"/>
</dbReference>
<dbReference type="Pfam" id="PF07494">
    <property type="entry name" value="Reg_prop"/>
    <property type="match status" value="7"/>
</dbReference>
<proteinExistence type="predicted"/>
<comment type="catalytic activity">
    <reaction evidence="2">
        <text>2 GTP = 3',3'-c-di-GMP + 2 diphosphate</text>
        <dbReference type="Rhea" id="RHEA:24898"/>
        <dbReference type="ChEBI" id="CHEBI:33019"/>
        <dbReference type="ChEBI" id="CHEBI:37565"/>
        <dbReference type="ChEBI" id="CHEBI:58805"/>
        <dbReference type="EC" id="2.7.7.65"/>
    </reaction>
</comment>
<dbReference type="Proteomes" id="UP001168380">
    <property type="component" value="Unassembled WGS sequence"/>
</dbReference>
<dbReference type="InterPro" id="IPR000160">
    <property type="entry name" value="GGDEF_dom"/>
</dbReference>
<sequence>MKLPAVFSALVVLLFSALSFAEGSVRFERLALAAVQDQGGGAISAVRAVVKGPQGFIWLGSENGVFRYDGRSLVGYHAQSGNDATLSGNFVWDLAVDQDGTLWVATGNGLNIYRPHTNHFEHFTLQTAETSLTGESIFTLAVDAQNRLYLGTSNGLLVLGPQREQLTRYRNSESQADSLSRDHVRDVFVDSANRVWVATAGGGLNRLQRESGGFVVYRHRDDDPNSLIDDDVSAITEDHAGQIWAGSYSSGLTRFDPASGRFWRYSRSDDKYSLASNNVADLLTDSGGRVWVATDHGGLALYRPQTDDFQRFTHSAYDSDSLSSDQPRRLYEDDQGNLWIGMFPAGVDFLDRSAFVFKNYTHRPDDPTSLSHNGVLTFFQDNAGHYWIGTERGVNRWDRENHRFVRASGALAPLADAAVLTIEQTRNGDFWFGTWSGGLYRYRPATDQLQHYLPDKAQPSSIGSVFIWKLLEDRDGTLWVGTENAGLSRYRPATDDFVHYTARGTQSEGLISNQIWTLLESQDGHIWIATLDGLDRLNKKTQTFEHFPADATDPDRLSSHQVISLYQDRAGDIWVGTRDGGVNRFDHARGTFERLSVEQGLPSSTVSSIIQDDAGDVWVTTVNGIARIDPEAFRVLNRYYRSDGLVASNFNRDATFKDDQGRLFVGSIGGFSVFDPAKLQTHQNAPPVVITELRLFNQPVSAGDDTGVLKKAINRTRELTLRHDHNMFSFEFAALSFRTPELNRYAYKLEGFDRDWNFIGHKHTATYTNMSPGEYVFRVKAADKEGNWNEQGAAIAVRVEPPPWRSGWAYFAYLLVLAALLYTGLRVKQLRQQSREYQTLSLTDPLTNANNRAGMARQVQQRVGQSLFDSSAGLLVLDIDHFKPINDSLGHDTGDRVLRELAALLAQTVRASDCLARWGGEEFVLFCAPVDTAALRSLAEKVRRRVESHVFDAPGHRLSLTLSIGGACARPGEDFDRLFKRADEALYNAKADGRNRAVMAQD</sequence>
<name>A0ABT8TAM9_9GAMM</name>
<evidence type="ECO:0000313" key="6">
    <source>
        <dbReference type="EMBL" id="MDO3381063.1"/>
    </source>
</evidence>
<reference evidence="6" key="1">
    <citation type="submission" date="2023-07" db="EMBL/GenBank/DDBJ databases">
        <title>Gilvimarinus algae sp. nov., isolated from the surface of Kelp.</title>
        <authorList>
            <person name="Sun Y.Y."/>
            <person name="Gong Y."/>
            <person name="Du Z.J."/>
        </authorList>
    </citation>
    <scope>NUCLEOTIDE SEQUENCE</scope>
    <source>
        <strain evidence="6">SDUM040014</strain>
    </source>
</reference>
<feature type="domain" description="GGDEF" evidence="5">
    <location>
        <begin position="870"/>
        <end position="1002"/>
    </location>
</feature>
<dbReference type="Gene3D" id="3.30.70.270">
    <property type="match status" value="1"/>
</dbReference>
<protein>
    <recommendedName>
        <fullName evidence="1">diguanylate cyclase</fullName>
        <ecNumber evidence="1">2.7.7.65</ecNumber>
    </recommendedName>
</protein>
<dbReference type="SUPFAM" id="SSF101898">
    <property type="entry name" value="NHL repeat"/>
    <property type="match status" value="1"/>
</dbReference>
<dbReference type="EC" id="2.7.7.65" evidence="1"/>
<evidence type="ECO:0000256" key="1">
    <source>
        <dbReference type="ARBA" id="ARBA00012528"/>
    </source>
</evidence>
<dbReference type="InterPro" id="IPR043128">
    <property type="entry name" value="Rev_trsase/Diguanyl_cyclase"/>
</dbReference>
<dbReference type="InterPro" id="IPR011123">
    <property type="entry name" value="Y_Y_Y"/>
</dbReference>
<dbReference type="SUPFAM" id="SSF63829">
    <property type="entry name" value="Calcium-dependent phosphotriesterase"/>
    <property type="match status" value="2"/>
</dbReference>
<dbReference type="Pfam" id="PF07495">
    <property type="entry name" value="Y_Y_Y"/>
    <property type="match status" value="1"/>
</dbReference>
<feature type="signal peptide" evidence="4">
    <location>
        <begin position="1"/>
        <end position="21"/>
    </location>
</feature>
<keyword evidence="3" id="KW-0472">Membrane</keyword>
<dbReference type="InterPro" id="IPR015943">
    <property type="entry name" value="WD40/YVTN_repeat-like_dom_sf"/>
</dbReference>
<dbReference type="InterPro" id="IPR050469">
    <property type="entry name" value="Diguanylate_Cyclase"/>
</dbReference>
<dbReference type="EMBL" id="JAULRT010000032">
    <property type="protein sequence ID" value="MDO3381063.1"/>
    <property type="molecule type" value="Genomic_DNA"/>
</dbReference>
<dbReference type="Gene3D" id="2.130.10.10">
    <property type="entry name" value="YVTN repeat-like/Quinoprotein amine dehydrogenase"/>
    <property type="match status" value="4"/>
</dbReference>
<evidence type="ECO:0000259" key="5">
    <source>
        <dbReference type="PROSITE" id="PS50887"/>
    </source>
</evidence>
<dbReference type="InterPro" id="IPR029787">
    <property type="entry name" value="Nucleotide_cyclase"/>
</dbReference>
<evidence type="ECO:0000313" key="7">
    <source>
        <dbReference type="Proteomes" id="UP001168380"/>
    </source>
</evidence>
<dbReference type="SMART" id="SM00267">
    <property type="entry name" value="GGDEF"/>
    <property type="match status" value="1"/>
</dbReference>
<keyword evidence="7" id="KW-1185">Reference proteome</keyword>
<feature type="transmembrane region" description="Helical" evidence="3">
    <location>
        <begin position="807"/>
        <end position="825"/>
    </location>
</feature>
<organism evidence="6 7">
    <name type="scientific">Gilvimarinus algae</name>
    <dbReference type="NCBI Taxonomy" id="3058037"/>
    <lineage>
        <taxon>Bacteria</taxon>
        <taxon>Pseudomonadati</taxon>
        <taxon>Pseudomonadota</taxon>
        <taxon>Gammaproteobacteria</taxon>
        <taxon>Cellvibrionales</taxon>
        <taxon>Cellvibrionaceae</taxon>
        <taxon>Gilvimarinus</taxon>
    </lineage>
</organism>
<evidence type="ECO:0000256" key="2">
    <source>
        <dbReference type="ARBA" id="ARBA00034247"/>
    </source>
</evidence>
<accession>A0ABT8TAM9</accession>
<comment type="caution">
    <text evidence="6">The sequence shown here is derived from an EMBL/GenBank/DDBJ whole genome shotgun (WGS) entry which is preliminary data.</text>
</comment>
<dbReference type="Gene3D" id="2.60.40.10">
    <property type="entry name" value="Immunoglobulins"/>
    <property type="match status" value="1"/>
</dbReference>
<dbReference type="CDD" id="cd01949">
    <property type="entry name" value="GGDEF"/>
    <property type="match status" value="1"/>
</dbReference>
<keyword evidence="3" id="KW-0812">Transmembrane</keyword>
<dbReference type="InterPro" id="IPR011110">
    <property type="entry name" value="Reg_prop"/>
</dbReference>
<gene>
    <name evidence="6" type="ORF">QWI16_02685</name>
</gene>
<keyword evidence="4" id="KW-0732">Signal</keyword>
<dbReference type="RefSeq" id="WP_302711187.1">
    <property type="nucleotide sequence ID" value="NZ_JAULRT010000032.1"/>
</dbReference>